<dbReference type="VEuPathDB" id="TriTrypDB:TvY486_1000920"/>
<accession>G0U590</accession>
<evidence type="ECO:0000256" key="1">
    <source>
        <dbReference type="SAM" id="MobiDB-lite"/>
    </source>
</evidence>
<reference evidence="2" key="1">
    <citation type="journal article" date="2012" name="Proc. Natl. Acad. Sci. U.S.A.">
        <title>Antigenic diversity is generated by distinct evolutionary mechanisms in African trypanosome species.</title>
        <authorList>
            <person name="Jackson A.P."/>
            <person name="Berry A."/>
            <person name="Aslett M."/>
            <person name="Allison H.C."/>
            <person name="Burton P."/>
            <person name="Vavrova-Anderson J."/>
            <person name="Brown R."/>
            <person name="Browne H."/>
            <person name="Corton N."/>
            <person name="Hauser H."/>
            <person name="Gamble J."/>
            <person name="Gilderthorp R."/>
            <person name="Marcello L."/>
            <person name="McQuillan J."/>
            <person name="Otto T.D."/>
            <person name="Quail M.A."/>
            <person name="Sanders M.J."/>
            <person name="van Tonder A."/>
            <person name="Ginger M.L."/>
            <person name="Field M.C."/>
            <person name="Barry J.D."/>
            <person name="Hertz-Fowler C."/>
            <person name="Berriman M."/>
        </authorList>
    </citation>
    <scope>NUCLEOTIDE SEQUENCE</scope>
    <source>
        <strain evidence="2">Y486</strain>
    </source>
</reference>
<proteinExistence type="predicted"/>
<dbReference type="EMBL" id="HE573026">
    <property type="protein sequence ID" value="CCC51038.1"/>
    <property type="molecule type" value="Genomic_DNA"/>
</dbReference>
<sequence length="652" mass="69575">MSNRLVARDGASGAIPSCISAQHSHQVATSQSASASRQQLQSQSHHQQTQQQQQQSELNDDHMYLRRHCIPSKVECIFSSVLSERPEDPLLYIVEHLRNNGTCSVSNSSHNTTIVKDPPKESSLSNSLVVDGREQHISLPVHGLLRGEDVALESISRSTKNSSSNNGSGSCGGSNSVGSNSNNNSNNPVANEDASMRLPGVVAVDSRHRGAPYDGTGNPSGATPTVNVDGGATPTIVDAEPPTPVTPTQFDQNSFVFGSMLAMTPTPPAPPDVGPTGTLTSVSSTRTNMCAVRPSSVRSSRHDIFHGTSSIRFNNVAEALYSGSGSGGVSNTLDREDTRSDLSVCSVASVDMQDFLQEFRNAKADCVGLEAKVVSLEGLSEILKRVRAPVPDIALVLELFDDVRRVALFSYRGDDFGAYGCKGDLCASRDQAGDMTASAAGQEEKLPECVNFDAFLARMAYMIQGRYPMEVLRSTFYALMEQPARNDLALANGAQPQQLRTVQQPGIPICEGAQFPMPTCASATSQLSQAAGKSDGRDASNASLPNSDHVRPCFSQAAETLPLLSGVSLSICVEEGLWRGLGIPASAAEVDTALQTLGIPINEDYKCHVNDFVRLVCTLTGTPSPALLDDRQVPWGQSLFGRENPFLQSHLE</sequence>
<name>G0U590_TRYVY</name>
<feature type="region of interest" description="Disordered" evidence="1">
    <location>
        <begin position="155"/>
        <end position="194"/>
    </location>
</feature>
<feature type="compositionally biased region" description="Low complexity" evidence="1">
    <location>
        <begin position="161"/>
        <end position="187"/>
    </location>
</feature>
<feature type="compositionally biased region" description="Low complexity" evidence="1">
    <location>
        <begin position="23"/>
        <end position="56"/>
    </location>
</feature>
<organism evidence="2">
    <name type="scientific">Trypanosoma vivax (strain Y486)</name>
    <dbReference type="NCBI Taxonomy" id="1055687"/>
    <lineage>
        <taxon>Eukaryota</taxon>
        <taxon>Discoba</taxon>
        <taxon>Euglenozoa</taxon>
        <taxon>Kinetoplastea</taxon>
        <taxon>Metakinetoplastina</taxon>
        <taxon>Trypanosomatida</taxon>
        <taxon>Trypanosomatidae</taxon>
        <taxon>Trypanosoma</taxon>
        <taxon>Duttonella</taxon>
    </lineage>
</organism>
<feature type="region of interest" description="Disordered" evidence="1">
    <location>
        <begin position="106"/>
        <end position="125"/>
    </location>
</feature>
<evidence type="ECO:0000313" key="2">
    <source>
        <dbReference type="EMBL" id="CCC51038.1"/>
    </source>
</evidence>
<dbReference type="AlphaFoldDB" id="G0U590"/>
<gene>
    <name evidence="2" type="ORF">TVY486_1000920</name>
</gene>
<protein>
    <submittedName>
        <fullName evidence="2">Uncharacterized protein</fullName>
    </submittedName>
</protein>
<feature type="region of interest" description="Disordered" evidence="1">
    <location>
        <begin position="23"/>
        <end position="57"/>
    </location>
</feature>
<dbReference type="OMA" id="LARMAYM"/>